<accession>A0AA88DTG8</accession>
<organism evidence="1 2">
    <name type="scientific">Ficus carica</name>
    <name type="common">Common fig</name>
    <dbReference type="NCBI Taxonomy" id="3494"/>
    <lineage>
        <taxon>Eukaryota</taxon>
        <taxon>Viridiplantae</taxon>
        <taxon>Streptophyta</taxon>
        <taxon>Embryophyta</taxon>
        <taxon>Tracheophyta</taxon>
        <taxon>Spermatophyta</taxon>
        <taxon>Magnoliopsida</taxon>
        <taxon>eudicotyledons</taxon>
        <taxon>Gunneridae</taxon>
        <taxon>Pentapetalae</taxon>
        <taxon>rosids</taxon>
        <taxon>fabids</taxon>
        <taxon>Rosales</taxon>
        <taxon>Moraceae</taxon>
        <taxon>Ficeae</taxon>
        <taxon>Ficus</taxon>
    </lineage>
</organism>
<sequence>MADGIHNLGFGVEVEKNWESTFVPFLGNWDGWCGIGLG</sequence>
<protein>
    <submittedName>
        <fullName evidence="1">Uncharacterized protein</fullName>
    </submittedName>
</protein>
<gene>
    <name evidence="1" type="ORF">TIFTF001_030566</name>
</gene>
<dbReference type="AlphaFoldDB" id="A0AA88DTG8"/>
<dbReference type="EMBL" id="BTGU01000112">
    <property type="protein sequence ID" value="GMN61467.1"/>
    <property type="molecule type" value="Genomic_DNA"/>
</dbReference>
<dbReference type="Proteomes" id="UP001187192">
    <property type="component" value="Unassembled WGS sequence"/>
</dbReference>
<name>A0AA88DTG8_FICCA</name>
<comment type="caution">
    <text evidence="1">The sequence shown here is derived from an EMBL/GenBank/DDBJ whole genome shotgun (WGS) entry which is preliminary data.</text>
</comment>
<keyword evidence="2" id="KW-1185">Reference proteome</keyword>
<evidence type="ECO:0000313" key="2">
    <source>
        <dbReference type="Proteomes" id="UP001187192"/>
    </source>
</evidence>
<evidence type="ECO:0000313" key="1">
    <source>
        <dbReference type="EMBL" id="GMN61467.1"/>
    </source>
</evidence>
<reference evidence="1" key="1">
    <citation type="submission" date="2023-07" db="EMBL/GenBank/DDBJ databases">
        <title>draft genome sequence of fig (Ficus carica).</title>
        <authorList>
            <person name="Takahashi T."/>
            <person name="Nishimura K."/>
        </authorList>
    </citation>
    <scope>NUCLEOTIDE SEQUENCE</scope>
</reference>
<proteinExistence type="predicted"/>